<evidence type="ECO:0000313" key="3">
    <source>
        <dbReference type="Proteomes" id="UP000460298"/>
    </source>
</evidence>
<dbReference type="Pfam" id="PF18737">
    <property type="entry name" value="HEPN_MAE_28990"/>
    <property type="match status" value="1"/>
</dbReference>
<feature type="domain" description="MAE-28990/MAE-18760-like HEPN" evidence="1">
    <location>
        <begin position="9"/>
        <end position="202"/>
    </location>
</feature>
<dbReference type="EMBL" id="WBUI01000001">
    <property type="protein sequence ID" value="KAB2935160.1"/>
    <property type="molecule type" value="Genomic_DNA"/>
</dbReference>
<dbReference type="InterPro" id="IPR040788">
    <property type="entry name" value="HEPN_MAE_28990"/>
</dbReference>
<evidence type="ECO:0000259" key="1">
    <source>
        <dbReference type="Pfam" id="PF18737"/>
    </source>
</evidence>
<gene>
    <name evidence="2" type="ORF">F9K24_00090</name>
</gene>
<sequence>MTIRSLYDFRQALDGDWAWRKHEIASINLWIKADEKDSPDLQIRLRHAHVALYAHWEGFFKTCCKAFIELYDSLEQPISKVHSGLVAFSLLDLMQSVSAGKKAYPVVELIDEIRSGTKSITLDPTKIKTGKLDAAALHGWLRVVGIDATDITVPNDLIDNVLVATRNIIAHGSKKPVERNEYLDLATNVEELLETIKSRFLQHAEQTLRSVRQTQ</sequence>
<dbReference type="Proteomes" id="UP000460298">
    <property type="component" value="Unassembled WGS sequence"/>
</dbReference>
<organism evidence="2 3">
    <name type="scientific">Leptonema illini</name>
    <dbReference type="NCBI Taxonomy" id="183"/>
    <lineage>
        <taxon>Bacteria</taxon>
        <taxon>Pseudomonadati</taxon>
        <taxon>Spirochaetota</taxon>
        <taxon>Spirochaetia</taxon>
        <taxon>Leptospirales</taxon>
        <taxon>Leptospiraceae</taxon>
        <taxon>Leptonema</taxon>
    </lineage>
</organism>
<reference evidence="2 3" key="1">
    <citation type="submission" date="2019-10" db="EMBL/GenBank/DDBJ databases">
        <title>Extracellular Electron Transfer in a Candidatus Methanoperedens spp. Enrichment Culture.</title>
        <authorList>
            <person name="Berger S."/>
            <person name="Rangel Shaw D."/>
            <person name="Berben T."/>
            <person name="In 'T Zandt M."/>
            <person name="Frank J."/>
            <person name="Reimann J."/>
            <person name="Jetten M.S.M."/>
            <person name="Welte C.U."/>
        </authorList>
    </citation>
    <scope>NUCLEOTIDE SEQUENCE [LARGE SCALE GENOMIC DNA]</scope>
    <source>
        <strain evidence="2">SB12</strain>
    </source>
</reference>
<protein>
    <recommendedName>
        <fullName evidence="1">MAE-28990/MAE-18760-like HEPN domain-containing protein</fullName>
    </recommendedName>
</protein>
<comment type="caution">
    <text evidence="2">The sequence shown here is derived from an EMBL/GenBank/DDBJ whole genome shotgun (WGS) entry which is preliminary data.</text>
</comment>
<proteinExistence type="predicted"/>
<evidence type="ECO:0000313" key="2">
    <source>
        <dbReference type="EMBL" id="KAB2935160.1"/>
    </source>
</evidence>
<dbReference type="AlphaFoldDB" id="A0A833H4Z6"/>
<accession>A0A833H4Z6</accession>
<name>A0A833H4Z6_9LEPT</name>